<gene>
    <name evidence="1" type="primary">2</name>
    <name evidence="1" type="ORF">SEA_BETTERKATZ_2</name>
</gene>
<proteinExistence type="predicted"/>
<reference evidence="2" key="1">
    <citation type="submission" date="2016-03" db="EMBL/GenBank/DDBJ databases">
        <authorList>
            <person name="Berryman E.N."/>
            <person name="Forrest K.M."/>
            <person name="McHale L."/>
            <person name="Wertz A.T."/>
            <person name="Zhuang Z."/>
            <person name="Kasturiarachi N.S."/>
            <person name="Pressimone C.A."/>
            <person name="Schiebel J.G."/>
            <person name="Furbee E.C."/>
            <person name="Grubb S.R."/>
            <person name="Warner M.H."/>
            <person name="Montgomery M.T."/>
            <person name="Garlena R.A."/>
            <person name="Russell D.A."/>
            <person name="Pope W.H."/>
            <person name="Jacobs-Sera D."/>
            <person name="Hendrix R.W."/>
            <person name="Hatfull G.F."/>
        </authorList>
    </citation>
    <scope>NUCLEOTIDE SEQUENCE [LARGE SCALE GENOMIC DNA]</scope>
</reference>
<keyword evidence="2" id="KW-1185">Reference proteome</keyword>
<dbReference type="KEGG" id="vg:29125567"/>
<dbReference type="GeneID" id="29125567"/>
<evidence type="ECO:0000313" key="2">
    <source>
        <dbReference type="Proteomes" id="UP000203938"/>
    </source>
</evidence>
<evidence type="ECO:0000313" key="1">
    <source>
        <dbReference type="EMBL" id="AMS03637.1"/>
    </source>
</evidence>
<protein>
    <submittedName>
        <fullName evidence="1">Uncharacterized protein</fullName>
    </submittedName>
</protein>
<name>A0A142KC04_9CAUD</name>
<dbReference type="EMBL" id="KU963261">
    <property type="protein sequence ID" value="AMS03637.1"/>
    <property type="molecule type" value="Genomic_DNA"/>
</dbReference>
<organism evidence="1 2">
    <name type="scientific">Gordonia phage BetterKatz</name>
    <dbReference type="NCBI Taxonomy" id="1821551"/>
    <lineage>
        <taxon>Viruses</taxon>
        <taxon>Duplodnaviria</taxon>
        <taxon>Heunggongvirae</taxon>
        <taxon>Uroviricota</taxon>
        <taxon>Caudoviricetes</taxon>
        <taxon>Betterkatzvirus</taxon>
        <taxon>Betterkatzvirus betterkatz</taxon>
    </lineage>
</organism>
<dbReference type="Proteomes" id="UP000203938">
    <property type="component" value="Segment"/>
</dbReference>
<sequence>MIAPDGSVWCETSDEEEARDLVRPGDRLRRLYERVDRRWVDLEQ</sequence>
<accession>A0A142KC04</accession>
<dbReference type="RefSeq" id="YP_009302759.1">
    <property type="nucleotide sequence ID" value="NC_031247.1"/>
</dbReference>